<feature type="signal peptide" evidence="2">
    <location>
        <begin position="1"/>
        <end position="19"/>
    </location>
</feature>
<proteinExistence type="predicted"/>
<feature type="compositionally biased region" description="Gly residues" evidence="1">
    <location>
        <begin position="145"/>
        <end position="156"/>
    </location>
</feature>
<name>A0A3N4JS18_9PEZI</name>
<keyword evidence="2" id="KW-0732">Signal</keyword>
<evidence type="ECO:0000256" key="2">
    <source>
        <dbReference type="SAM" id="SignalP"/>
    </source>
</evidence>
<feature type="region of interest" description="Disordered" evidence="1">
    <location>
        <begin position="47"/>
        <end position="201"/>
    </location>
</feature>
<accession>A0A3N4JS18</accession>
<gene>
    <name evidence="3" type="ORF">L873DRAFT_1843534</name>
</gene>
<dbReference type="STRING" id="1336337.A0A3N4JS18"/>
<organism evidence="3 4">
    <name type="scientific">Choiromyces venosus 120613-1</name>
    <dbReference type="NCBI Taxonomy" id="1336337"/>
    <lineage>
        <taxon>Eukaryota</taxon>
        <taxon>Fungi</taxon>
        <taxon>Dikarya</taxon>
        <taxon>Ascomycota</taxon>
        <taxon>Pezizomycotina</taxon>
        <taxon>Pezizomycetes</taxon>
        <taxon>Pezizales</taxon>
        <taxon>Tuberaceae</taxon>
        <taxon>Choiromyces</taxon>
    </lineage>
</organism>
<feature type="compositionally biased region" description="Low complexity" evidence="1">
    <location>
        <begin position="53"/>
        <end position="83"/>
    </location>
</feature>
<protein>
    <submittedName>
        <fullName evidence="3">Uncharacterized protein</fullName>
    </submittedName>
</protein>
<keyword evidence="4" id="KW-1185">Reference proteome</keyword>
<evidence type="ECO:0000313" key="3">
    <source>
        <dbReference type="EMBL" id="RPA99641.1"/>
    </source>
</evidence>
<dbReference type="AlphaFoldDB" id="A0A3N4JS18"/>
<dbReference type="Proteomes" id="UP000276215">
    <property type="component" value="Unassembled WGS sequence"/>
</dbReference>
<feature type="compositionally biased region" description="Low complexity" evidence="1">
    <location>
        <begin position="97"/>
        <end position="115"/>
    </location>
</feature>
<evidence type="ECO:0000313" key="4">
    <source>
        <dbReference type="Proteomes" id="UP000276215"/>
    </source>
</evidence>
<feature type="compositionally biased region" description="Pro residues" evidence="1">
    <location>
        <begin position="162"/>
        <end position="173"/>
    </location>
</feature>
<feature type="chain" id="PRO_5018076906" evidence="2">
    <location>
        <begin position="20"/>
        <end position="224"/>
    </location>
</feature>
<evidence type="ECO:0000256" key="1">
    <source>
        <dbReference type="SAM" id="MobiDB-lite"/>
    </source>
</evidence>
<sequence>MRFAIPTIAIAFLVALVAGQGKVTQIDDGQVQGPAISGGSVSAGTGVNSSPLGASSGAAKVSGSTEGRSSSASTSKSTSYGSGPRSRPNEAEEAEEAIAAAPGPAIPSSIPPKIADGQIQVPEPSSGAGPGAGAPRPGAPRPGAPGAGAPGAGDPGAGAPRPGAPRPGAPRPSAPGAGAPKSTCACPPEATTSPVPFEGSAPAKRYAVGGAMTACAIAIAFAMV</sequence>
<dbReference type="EMBL" id="ML120386">
    <property type="protein sequence ID" value="RPA99641.1"/>
    <property type="molecule type" value="Genomic_DNA"/>
</dbReference>
<reference evidence="3 4" key="1">
    <citation type="journal article" date="2018" name="Nat. Ecol. Evol.">
        <title>Pezizomycetes genomes reveal the molecular basis of ectomycorrhizal truffle lifestyle.</title>
        <authorList>
            <person name="Murat C."/>
            <person name="Payen T."/>
            <person name="Noel B."/>
            <person name="Kuo A."/>
            <person name="Morin E."/>
            <person name="Chen J."/>
            <person name="Kohler A."/>
            <person name="Krizsan K."/>
            <person name="Balestrini R."/>
            <person name="Da Silva C."/>
            <person name="Montanini B."/>
            <person name="Hainaut M."/>
            <person name="Levati E."/>
            <person name="Barry K.W."/>
            <person name="Belfiori B."/>
            <person name="Cichocki N."/>
            <person name="Clum A."/>
            <person name="Dockter R.B."/>
            <person name="Fauchery L."/>
            <person name="Guy J."/>
            <person name="Iotti M."/>
            <person name="Le Tacon F."/>
            <person name="Lindquist E.A."/>
            <person name="Lipzen A."/>
            <person name="Malagnac F."/>
            <person name="Mello A."/>
            <person name="Molinier V."/>
            <person name="Miyauchi S."/>
            <person name="Poulain J."/>
            <person name="Riccioni C."/>
            <person name="Rubini A."/>
            <person name="Sitrit Y."/>
            <person name="Splivallo R."/>
            <person name="Traeger S."/>
            <person name="Wang M."/>
            <person name="Zifcakova L."/>
            <person name="Wipf D."/>
            <person name="Zambonelli A."/>
            <person name="Paolocci F."/>
            <person name="Nowrousian M."/>
            <person name="Ottonello S."/>
            <person name="Baldrian P."/>
            <person name="Spatafora J.W."/>
            <person name="Henrissat B."/>
            <person name="Nagy L.G."/>
            <person name="Aury J.M."/>
            <person name="Wincker P."/>
            <person name="Grigoriev I.V."/>
            <person name="Bonfante P."/>
            <person name="Martin F.M."/>
        </authorList>
    </citation>
    <scope>NUCLEOTIDE SEQUENCE [LARGE SCALE GENOMIC DNA]</scope>
    <source>
        <strain evidence="3 4">120613-1</strain>
    </source>
</reference>